<evidence type="ECO:0000256" key="1">
    <source>
        <dbReference type="ARBA" id="ARBA00010199"/>
    </source>
</evidence>
<dbReference type="EMBL" id="JABWDY010039117">
    <property type="protein sequence ID" value="KAF5179211.1"/>
    <property type="molecule type" value="Genomic_DNA"/>
</dbReference>
<dbReference type="Proteomes" id="UP000554482">
    <property type="component" value="Unassembled WGS sequence"/>
</dbReference>
<keyword evidence="2" id="KW-1133">Transmembrane helix</keyword>
<dbReference type="OrthoDB" id="2126698at2759"/>
<name>A0A7J6V348_THATH</name>
<keyword evidence="2" id="KW-0472">Membrane</keyword>
<dbReference type="InterPro" id="IPR002528">
    <property type="entry name" value="MATE_fam"/>
</dbReference>
<dbReference type="AlphaFoldDB" id="A0A7J6V348"/>
<evidence type="ECO:0000256" key="2">
    <source>
        <dbReference type="SAM" id="Phobius"/>
    </source>
</evidence>
<protein>
    <submittedName>
        <fullName evidence="3">Detoxification-like protein</fullName>
    </submittedName>
</protein>
<proteinExistence type="inferred from homology"/>
<keyword evidence="4" id="KW-1185">Reference proteome</keyword>
<dbReference type="GO" id="GO:0016020">
    <property type="term" value="C:membrane"/>
    <property type="evidence" value="ECO:0007669"/>
    <property type="project" value="InterPro"/>
</dbReference>
<gene>
    <name evidence="3" type="ORF">FRX31_031203</name>
</gene>
<evidence type="ECO:0000313" key="4">
    <source>
        <dbReference type="Proteomes" id="UP000554482"/>
    </source>
</evidence>
<dbReference type="Pfam" id="PF01554">
    <property type="entry name" value="MatE"/>
    <property type="match status" value="1"/>
</dbReference>
<dbReference type="GO" id="GO:0042910">
    <property type="term" value="F:xenobiotic transmembrane transporter activity"/>
    <property type="evidence" value="ECO:0007669"/>
    <property type="project" value="InterPro"/>
</dbReference>
<reference evidence="3 4" key="1">
    <citation type="submission" date="2020-06" db="EMBL/GenBank/DDBJ databases">
        <title>Transcriptomic and genomic resources for Thalictrum thalictroides and T. hernandezii: Facilitating candidate gene discovery in an emerging model plant lineage.</title>
        <authorList>
            <person name="Arias T."/>
            <person name="Riano-Pachon D.M."/>
            <person name="Di Stilio V.S."/>
        </authorList>
    </citation>
    <scope>NUCLEOTIDE SEQUENCE [LARGE SCALE GENOMIC DNA]</scope>
    <source>
        <strain evidence="4">cv. WT478/WT964</strain>
        <tissue evidence="3">Leaves</tissue>
    </source>
</reference>
<feature type="transmembrane region" description="Helical" evidence="2">
    <location>
        <begin position="98"/>
        <end position="117"/>
    </location>
</feature>
<organism evidence="3 4">
    <name type="scientific">Thalictrum thalictroides</name>
    <name type="common">Rue-anemone</name>
    <name type="synonym">Anemone thalictroides</name>
    <dbReference type="NCBI Taxonomy" id="46969"/>
    <lineage>
        <taxon>Eukaryota</taxon>
        <taxon>Viridiplantae</taxon>
        <taxon>Streptophyta</taxon>
        <taxon>Embryophyta</taxon>
        <taxon>Tracheophyta</taxon>
        <taxon>Spermatophyta</taxon>
        <taxon>Magnoliopsida</taxon>
        <taxon>Ranunculales</taxon>
        <taxon>Ranunculaceae</taxon>
        <taxon>Thalictroideae</taxon>
        <taxon>Thalictrum</taxon>
    </lineage>
</organism>
<feature type="transmembrane region" description="Helical" evidence="2">
    <location>
        <begin position="20"/>
        <end position="43"/>
    </location>
</feature>
<dbReference type="GO" id="GO:0015297">
    <property type="term" value="F:antiporter activity"/>
    <property type="evidence" value="ECO:0007669"/>
    <property type="project" value="InterPro"/>
</dbReference>
<accession>A0A7J6V348</accession>
<comment type="caution">
    <text evidence="3">The sequence shown here is derived from an EMBL/GenBank/DDBJ whole genome shotgun (WGS) entry which is preliminary data.</text>
</comment>
<keyword evidence="2" id="KW-0812">Transmembrane</keyword>
<dbReference type="PANTHER" id="PTHR11206">
    <property type="entry name" value="MULTIDRUG RESISTANCE PROTEIN"/>
    <property type="match status" value="1"/>
</dbReference>
<feature type="transmembrane region" description="Helical" evidence="2">
    <location>
        <begin position="271"/>
        <end position="287"/>
    </location>
</feature>
<evidence type="ECO:0000313" key="3">
    <source>
        <dbReference type="EMBL" id="KAF5179211.1"/>
    </source>
</evidence>
<comment type="similarity">
    <text evidence="1">Belongs to the multi antimicrobial extrusion (MATE) (TC 2.A.66.1) family.</text>
</comment>
<sequence length="291" mass="32201">MIEGGLVHNYWVESKKMWSIAAPAIITSVTQFSIAFVTVAYVGHLGEVELAAVSIVQAVIDTFAFGIMLGMASAMETLCGQAVGAGQLNMLGIYMQRSWIITAVTALILTPICLFFTHTKVHSPKQKYIRTCWEVLNLGYPSIICICPKLPDTKVLPISEQSLGHDIDFGGCIGHTCFVELDTTDEARAWNDCCCNSREHLILAYKSFCIVSGYFPGAWTGFSTLAFKSLICLCEAFTFLSSNVMLGDVVLHSIDSSSGKFEKSRNCSRRYFSWVSFIFYLCMLHIVKQQA</sequence>